<proteinExistence type="predicted"/>
<sequence>MEATPMRWATGADSTAQVERHHQTLRWIAQTYSQIQNQFPGDLHEEGAERLRKTLCWLVEQCEEVDAHAKGLLARTSDSRTLLNLHSEQTEQTQDTRQFHLHAQVLLLGIEDAAEMSPSSSSSGI</sequence>
<dbReference type="Proteomes" id="UP001642484">
    <property type="component" value="Unassembled WGS sequence"/>
</dbReference>
<evidence type="ECO:0000313" key="1">
    <source>
        <dbReference type="EMBL" id="CAK9017930.1"/>
    </source>
</evidence>
<comment type="caution">
    <text evidence="1">The sequence shown here is derived from an EMBL/GenBank/DDBJ whole genome shotgun (WGS) entry which is preliminary data.</text>
</comment>
<gene>
    <name evidence="1" type="ORF">CCMP2556_LOCUS13062</name>
</gene>
<protein>
    <submittedName>
        <fullName evidence="1">Uncharacterized protein</fullName>
    </submittedName>
</protein>
<keyword evidence="2" id="KW-1185">Reference proteome</keyword>
<organism evidence="1 2">
    <name type="scientific">Durusdinium trenchii</name>
    <dbReference type="NCBI Taxonomy" id="1381693"/>
    <lineage>
        <taxon>Eukaryota</taxon>
        <taxon>Sar</taxon>
        <taxon>Alveolata</taxon>
        <taxon>Dinophyceae</taxon>
        <taxon>Suessiales</taxon>
        <taxon>Symbiodiniaceae</taxon>
        <taxon>Durusdinium</taxon>
    </lineage>
</organism>
<reference evidence="1 2" key="1">
    <citation type="submission" date="2024-02" db="EMBL/GenBank/DDBJ databases">
        <authorList>
            <person name="Chen Y."/>
            <person name="Shah S."/>
            <person name="Dougan E. K."/>
            <person name="Thang M."/>
            <person name="Chan C."/>
        </authorList>
    </citation>
    <scope>NUCLEOTIDE SEQUENCE [LARGE SCALE GENOMIC DNA]</scope>
</reference>
<name>A0ABP0JUM1_9DINO</name>
<dbReference type="EMBL" id="CAXAMN010006546">
    <property type="protein sequence ID" value="CAK9017930.1"/>
    <property type="molecule type" value="Genomic_DNA"/>
</dbReference>
<accession>A0ABP0JUM1</accession>
<evidence type="ECO:0000313" key="2">
    <source>
        <dbReference type="Proteomes" id="UP001642484"/>
    </source>
</evidence>